<dbReference type="STRING" id="1391627.SAMN05216464_12911"/>
<organism evidence="4 5">
    <name type="scientific">Mucilaginibacter pineti</name>
    <dbReference type="NCBI Taxonomy" id="1391627"/>
    <lineage>
        <taxon>Bacteria</taxon>
        <taxon>Pseudomonadati</taxon>
        <taxon>Bacteroidota</taxon>
        <taxon>Sphingobacteriia</taxon>
        <taxon>Sphingobacteriales</taxon>
        <taxon>Sphingobacteriaceae</taxon>
        <taxon>Mucilaginibacter</taxon>
    </lineage>
</organism>
<sequence>MERRLIVIVVLPDCLSLDVVGPGEVFSSANHVFLSGGGHKDEKPYELVFASGTRDLSLTTGNGLSLCLSTSIFDIDEKIDTLIIGGFSHHHRWKQFPELNRWLMYAAPNIRRVCSICVGAFVLAESGLLKGKKATTHWRSCQELGRSYPDITVDSDRIYVRDGNLYTSAGASTGIDLALALVEEDHGRALALAVAQLLVLFLKRPGNQSQYSGLLEQQFCKRQPIREVQEWIIGNIKKNLTVDNMAEHISMSPRNFARVFLLETGLTPAKYVERLRVETSKRFLESTSLSLEKVAVECGFGSMDTMRKIYVRTIGSTPSEYRQFFGMPIL</sequence>
<dbReference type="SUPFAM" id="SSF46689">
    <property type="entry name" value="Homeodomain-like"/>
    <property type="match status" value="2"/>
</dbReference>
<dbReference type="Gene3D" id="1.10.10.60">
    <property type="entry name" value="Homeodomain-like"/>
    <property type="match status" value="2"/>
</dbReference>
<feature type="domain" description="HTH araC/xylS-type" evidence="3">
    <location>
        <begin position="226"/>
        <end position="324"/>
    </location>
</feature>
<name>A0A1G7NRD6_9SPHI</name>
<proteinExistence type="predicted"/>
<dbReference type="InterPro" id="IPR018060">
    <property type="entry name" value="HTH_AraC"/>
</dbReference>
<dbReference type="CDD" id="cd03137">
    <property type="entry name" value="GATase1_AraC_1"/>
    <property type="match status" value="1"/>
</dbReference>
<protein>
    <submittedName>
        <fullName evidence="4">Transcriptional regulator, AraC family with amidase-like domain</fullName>
    </submittedName>
</protein>
<dbReference type="SMART" id="SM00342">
    <property type="entry name" value="HTH_ARAC"/>
    <property type="match status" value="1"/>
</dbReference>
<gene>
    <name evidence="4" type="ORF">SAMN05216464_12911</name>
</gene>
<evidence type="ECO:0000313" key="4">
    <source>
        <dbReference type="EMBL" id="SDF76562.1"/>
    </source>
</evidence>
<dbReference type="Gene3D" id="3.40.50.880">
    <property type="match status" value="1"/>
</dbReference>
<dbReference type="GO" id="GO:0043565">
    <property type="term" value="F:sequence-specific DNA binding"/>
    <property type="evidence" value="ECO:0007669"/>
    <property type="project" value="InterPro"/>
</dbReference>
<dbReference type="AlphaFoldDB" id="A0A1G7NRD6"/>
<dbReference type="SUPFAM" id="SSF52317">
    <property type="entry name" value="Class I glutamine amidotransferase-like"/>
    <property type="match status" value="1"/>
</dbReference>
<evidence type="ECO:0000256" key="2">
    <source>
        <dbReference type="ARBA" id="ARBA00023163"/>
    </source>
</evidence>
<dbReference type="InterPro" id="IPR052158">
    <property type="entry name" value="INH-QAR"/>
</dbReference>
<accession>A0A1G7NRD6</accession>
<evidence type="ECO:0000313" key="5">
    <source>
        <dbReference type="Proteomes" id="UP000199072"/>
    </source>
</evidence>
<dbReference type="InterPro" id="IPR009057">
    <property type="entry name" value="Homeodomain-like_sf"/>
</dbReference>
<dbReference type="InterPro" id="IPR002818">
    <property type="entry name" value="DJ-1/PfpI"/>
</dbReference>
<dbReference type="PROSITE" id="PS01124">
    <property type="entry name" value="HTH_ARAC_FAMILY_2"/>
    <property type="match status" value="1"/>
</dbReference>
<reference evidence="4 5" key="1">
    <citation type="submission" date="2016-10" db="EMBL/GenBank/DDBJ databases">
        <authorList>
            <person name="de Groot N.N."/>
        </authorList>
    </citation>
    <scope>NUCLEOTIDE SEQUENCE [LARGE SCALE GENOMIC DNA]</scope>
    <source>
        <strain evidence="4 5">47C3B</strain>
    </source>
</reference>
<dbReference type="Pfam" id="PF01965">
    <property type="entry name" value="DJ-1_PfpI"/>
    <property type="match status" value="1"/>
</dbReference>
<keyword evidence="1" id="KW-0805">Transcription regulation</keyword>
<dbReference type="Pfam" id="PF12833">
    <property type="entry name" value="HTH_18"/>
    <property type="match status" value="1"/>
</dbReference>
<dbReference type="InterPro" id="IPR029062">
    <property type="entry name" value="Class_I_gatase-like"/>
</dbReference>
<keyword evidence="5" id="KW-1185">Reference proteome</keyword>
<evidence type="ECO:0000256" key="1">
    <source>
        <dbReference type="ARBA" id="ARBA00023015"/>
    </source>
</evidence>
<evidence type="ECO:0000259" key="3">
    <source>
        <dbReference type="PROSITE" id="PS01124"/>
    </source>
</evidence>
<dbReference type="RefSeq" id="WP_091157636.1">
    <property type="nucleotide sequence ID" value="NZ_FNAI01000029.1"/>
</dbReference>
<dbReference type="PANTHER" id="PTHR43130:SF3">
    <property type="entry name" value="HTH-TYPE TRANSCRIPTIONAL REGULATOR RV1931C"/>
    <property type="match status" value="1"/>
</dbReference>
<keyword evidence="2" id="KW-0804">Transcription</keyword>
<dbReference type="GO" id="GO:0003700">
    <property type="term" value="F:DNA-binding transcription factor activity"/>
    <property type="evidence" value="ECO:0007669"/>
    <property type="project" value="InterPro"/>
</dbReference>
<dbReference type="EMBL" id="FNAI01000029">
    <property type="protein sequence ID" value="SDF76562.1"/>
    <property type="molecule type" value="Genomic_DNA"/>
</dbReference>
<dbReference type="Proteomes" id="UP000199072">
    <property type="component" value="Unassembled WGS sequence"/>
</dbReference>
<dbReference type="OrthoDB" id="9803764at2"/>
<dbReference type="PANTHER" id="PTHR43130">
    <property type="entry name" value="ARAC-FAMILY TRANSCRIPTIONAL REGULATOR"/>
    <property type="match status" value="1"/>
</dbReference>